<organism evidence="2 3">
    <name type="scientific">Marchantia polymorpha</name>
    <name type="common">Common liverwort</name>
    <name type="synonym">Marchantia aquatica</name>
    <dbReference type="NCBI Taxonomy" id="3197"/>
    <lineage>
        <taxon>Eukaryota</taxon>
        <taxon>Viridiplantae</taxon>
        <taxon>Streptophyta</taxon>
        <taxon>Embryophyta</taxon>
        <taxon>Marchantiophyta</taxon>
        <taxon>Marchantiopsida</taxon>
        <taxon>Marchantiidae</taxon>
        <taxon>Marchantiales</taxon>
        <taxon>Marchantiaceae</taxon>
        <taxon>Marchantia</taxon>
    </lineage>
</organism>
<protein>
    <submittedName>
        <fullName evidence="2">Uncharacterized protein</fullName>
    </submittedName>
</protein>
<dbReference type="Proteomes" id="UP000244005">
    <property type="component" value="Unassembled WGS sequence"/>
</dbReference>
<gene>
    <name evidence="2" type="ORF">MARPO_0102s0053</name>
</gene>
<evidence type="ECO:0000256" key="1">
    <source>
        <dbReference type="SAM" id="MobiDB-lite"/>
    </source>
</evidence>
<evidence type="ECO:0000313" key="3">
    <source>
        <dbReference type="Proteomes" id="UP000244005"/>
    </source>
</evidence>
<name>A0A2R6WEA5_MARPO</name>
<accession>A0A2R6WEA5</accession>
<proteinExistence type="predicted"/>
<dbReference type="EMBL" id="KZ772774">
    <property type="protein sequence ID" value="PTQ32189.1"/>
    <property type="molecule type" value="Genomic_DNA"/>
</dbReference>
<dbReference type="AlphaFoldDB" id="A0A2R6WEA5"/>
<dbReference type="Gramene" id="Mp7g17870.1">
    <property type="protein sequence ID" value="Mp7g17870.1.cds1"/>
    <property type="gene ID" value="Mp7g17870"/>
</dbReference>
<keyword evidence="3" id="KW-1185">Reference proteome</keyword>
<sequence>MNLIEPNCPGLASSPRTRPPQKTRPCCASGCIVSSVSLHPSVSCLTPESRHKPRGLQHNAISLRLPLPPTRSRISYLSLPLFSDRGTGGQHGDALGPRTLDRLPLIWKRRSSAPWNHESWNLIQRCHLHGPELSAPRV</sequence>
<feature type="region of interest" description="Disordered" evidence="1">
    <location>
        <begin position="1"/>
        <end position="22"/>
    </location>
</feature>
<evidence type="ECO:0000313" key="2">
    <source>
        <dbReference type="EMBL" id="PTQ32189.1"/>
    </source>
</evidence>
<reference evidence="3" key="1">
    <citation type="journal article" date="2017" name="Cell">
        <title>Insights into land plant evolution garnered from the Marchantia polymorpha genome.</title>
        <authorList>
            <person name="Bowman J.L."/>
            <person name="Kohchi T."/>
            <person name="Yamato K.T."/>
            <person name="Jenkins J."/>
            <person name="Shu S."/>
            <person name="Ishizaki K."/>
            <person name="Yamaoka S."/>
            <person name="Nishihama R."/>
            <person name="Nakamura Y."/>
            <person name="Berger F."/>
            <person name="Adam C."/>
            <person name="Aki S.S."/>
            <person name="Althoff F."/>
            <person name="Araki T."/>
            <person name="Arteaga-Vazquez M.A."/>
            <person name="Balasubrmanian S."/>
            <person name="Barry K."/>
            <person name="Bauer D."/>
            <person name="Boehm C.R."/>
            <person name="Briginshaw L."/>
            <person name="Caballero-Perez J."/>
            <person name="Catarino B."/>
            <person name="Chen F."/>
            <person name="Chiyoda S."/>
            <person name="Chovatia M."/>
            <person name="Davies K.M."/>
            <person name="Delmans M."/>
            <person name="Demura T."/>
            <person name="Dierschke T."/>
            <person name="Dolan L."/>
            <person name="Dorantes-Acosta A.E."/>
            <person name="Eklund D.M."/>
            <person name="Florent S.N."/>
            <person name="Flores-Sandoval E."/>
            <person name="Fujiyama A."/>
            <person name="Fukuzawa H."/>
            <person name="Galik B."/>
            <person name="Grimanelli D."/>
            <person name="Grimwood J."/>
            <person name="Grossniklaus U."/>
            <person name="Hamada T."/>
            <person name="Haseloff J."/>
            <person name="Hetherington A.J."/>
            <person name="Higo A."/>
            <person name="Hirakawa Y."/>
            <person name="Hundley H.N."/>
            <person name="Ikeda Y."/>
            <person name="Inoue K."/>
            <person name="Inoue S.I."/>
            <person name="Ishida S."/>
            <person name="Jia Q."/>
            <person name="Kakita M."/>
            <person name="Kanazawa T."/>
            <person name="Kawai Y."/>
            <person name="Kawashima T."/>
            <person name="Kennedy M."/>
            <person name="Kinose K."/>
            <person name="Kinoshita T."/>
            <person name="Kohara Y."/>
            <person name="Koide E."/>
            <person name="Komatsu K."/>
            <person name="Kopischke S."/>
            <person name="Kubo M."/>
            <person name="Kyozuka J."/>
            <person name="Lagercrantz U."/>
            <person name="Lin S.S."/>
            <person name="Lindquist E."/>
            <person name="Lipzen A.M."/>
            <person name="Lu C.W."/>
            <person name="De Luna E."/>
            <person name="Martienssen R.A."/>
            <person name="Minamino N."/>
            <person name="Mizutani M."/>
            <person name="Mizutani M."/>
            <person name="Mochizuki N."/>
            <person name="Monte I."/>
            <person name="Mosher R."/>
            <person name="Nagasaki H."/>
            <person name="Nakagami H."/>
            <person name="Naramoto S."/>
            <person name="Nishitani K."/>
            <person name="Ohtani M."/>
            <person name="Okamoto T."/>
            <person name="Okumura M."/>
            <person name="Phillips J."/>
            <person name="Pollak B."/>
            <person name="Reinders A."/>
            <person name="Rovekamp M."/>
            <person name="Sano R."/>
            <person name="Sawa S."/>
            <person name="Schmid M.W."/>
            <person name="Shirakawa M."/>
            <person name="Solano R."/>
            <person name="Spunde A."/>
            <person name="Suetsugu N."/>
            <person name="Sugano S."/>
            <person name="Sugiyama A."/>
            <person name="Sun R."/>
            <person name="Suzuki Y."/>
            <person name="Takenaka M."/>
            <person name="Takezawa D."/>
            <person name="Tomogane H."/>
            <person name="Tsuzuki M."/>
            <person name="Ueda T."/>
            <person name="Umeda M."/>
            <person name="Ward J.M."/>
            <person name="Watanabe Y."/>
            <person name="Yazaki K."/>
            <person name="Yokoyama R."/>
            <person name="Yoshitake Y."/>
            <person name="Yotsui I."/>
            <person name="Zachgo S."/>
            <person name="Schmutz J."/>
        </authorList>
    </citation>
    <scope>NUCLEOTIDE SEQUENCE [LARGE SCALE GENOMIC DNA]</scope>
    <source>
        <strain evidence="3">Tak-1</strain>
    </source>
</reference>